<organism evidence="1 2">
    <name type="scientific">Rhabditophanes sp. KR3021</name>
    <dbReference type="NCBI Taxonomy" id="114890"/>
    <lineage>
        <taxon>Eukaryota</taxon>
        <taxon>Metazoa</taxon>
        <taxon>Ecdysozoa</taxon>
        <taxon>Nematoda</taxon>
        <taxon>Chromadorea</taxon>
        <taxon>Rhabditida</taxon>
        <taxon>Tylenchina</taxon>
        <taxon>Panagrolaimomorpha</taxon>
        <taxon>Strongyloidoidea</taxon>
        <taxon>Alloionematidae</taxon>
        <taxon>Rhabditophanes</taxon>
    </lineage>
</organism>
<proteinExistence type="predicted"/>
<accession>A0AC35TV82</accession>
<sequence>MLRKRAALGSSGRDQTSRNMSSMILCILTCFSGGVFLATCFLHLFPELNHFVDQMKKEHHLNWDYPMAELLSCVGFFVLFFIEEVVLIIIPGAGHGHSHGGNKSKGGKLQLTMNKPIDEHSVPMLSANSSNSGTSDGHHTHHDNHTHHHYDSQPKSAKRNSHGHEVSSTEQVERCDVSCRSVTLAEPERCEINCEKVDEHPPILMKSHPHNHSHGVRSITFLLAISFHSVIEGLALGVQDKQATLVTLFVSLLIHKLIVAFSMGLQFARTHAHSLKLVYISIAIFAVMTPFGAIIGIFVKEAPMDAFIKDIVILIFQGLAVGTFLYVTFFEVLLHERDNEHNNLLKLVFMVIGFTTIGMFRFFDTHTHDSGHSHSHDDGPH</sequence>
<name>A0AC35TV82_9BILA</name>
<dbReference type="Proteomes" id="UP000095286">
    <property type="component" value="Unplaced"/>
</dbReference>
<dbReference type="WBParaSite" id="RSKR_0000445900.1">
    <property type="protein sequence ID" value="RSKR_0000445900.1"/>
    <property type="gene ID" value="RSKR_0000445900"/>
</dbReference>
<reference evidence="2" key="1">
    <citation type="submission" date="2016-11" db="UniProtKB">
        <authorList>
            <consortium name="WormBaseParasite"/>
        </authorList>
    </citation>
    <scope>IDENTIFICATION</scope>
    <source>
        <strain evidence="2">KR3021</strain>
    </source>
</reference>
<protein>
    <submittedName>
        <fullName evidence="2">Zinc transporter ZIP3</fullName>
    </submittedName>
</protein>
<evidence type="ECO:0000313" key="1">
    <source>
        <dbReference type="Proteomes" id="UP000095286"/>
    </source>
</evidence>
<evidence type="ECO:0000313" key="2">
    <source>
        <dbReference type="WBParaSite" id="RSKR_0000445900.1"/>
    </source>
</evidence>